<dbReference type="InterPro" id="IPR056592">
    <property type="entry name" value="Beta-prop_At3g26010-like"/>
</dbReference>
<dbReference type="OrthoDB" id="1181706at2759"/>
<keyword evidence="3" id="KW-1185">Reference proteome</keyword>
<dbReference type="InterPro" id="IPR055290">
    <property type="entry name" value="At3g26010-like"/>
</dbReference>
<dbReference type="SMART" id="SM00256">
    <property type="entry name" value="FBOX"/>
    <property type="match status" value="1"/>
</dbReference>
<dbReference type="Gene3D" id="1.20.1280.50">
    <property type="match status" value="1"/>
</dbReference>
<gene>
    <name evidence="2" type="ORF">FNV43_RR24274</name>
</gene>
<dbReference type="PROSITE" id="PS50181">
    <property type="entry name" value="FBOX"/>
    <property type="match status" value="1"/>
</dbReference>
<dbReference type="InterPro" id="IPR036047">
    <property type="entry name" value="F-box-like_dom_sf"/>
</dbReference>
<reference evidence="2" key="1">
    <citation type="submission" date="2020-03" db="EMBL/GenBank/DDBJ databases">
        <title>A high-quality chromosome-level genome assembly of a woody plant with both climbing and erect habits, Rhamnella rubrinervis.</title>
        <authorList>
            <person name="Lu Z."/>
            <person name="Yang Y."/>
            <person name="Zhu X."/>
            <person name="Sun Y."/>
        </authorList>
    </citation>
    <scope>NUCLEOTIDE SEQUENCE</scope>
    <source>
        <strain evidence="2">BYM</strain>
        <tissue evidence="2">Leaf</tissue>
    </source>
</reference>
<accession>A0A8K0DL69</accession>
<dbReference type="AlphaFoldDB" id="A0A8K0DL69"/>
<feature type="domain" description="F-box" evidence="1">
    <location>
        <begin position="22"/>
        <end position="67"/>
    </location>
</feature>
<evidence type="ECO:0000313" key="2">
    <source>
        <dbReference type="EMBL" id="KAF3433172.1"/>
    </source>
</evidence>
<dbReference type="InterPro" id="IPR001810">
    <property type="entry name" value="F-box_dom"/>
</dbReference>
<dbReference type="PANTHER" id="PTHR35546">
    <property type="entry name" value="F-BOX PROTEIN INTERACTION DOMAIN PROTEIN-RELATED"/>
    <property type="match status" value="1"/>
</dbReference>
<dbReference type="EMBL" id="VOIH02000011">
    <property type="protein sequence ID" value="KAF3433172.1"/>
    <property type="molecule type" value="Genomic_DNA"/>
</dbReference>
<dbReference type="SUPFAM" id="SSF81383">
    <property type="entry name" value="F-box domain"/>
    <property type="match status" value="1"/>
</dbReference>
<evidence type="ECO:0000313" key="3">
    <source>
        <dbReference type="Proteomes" id="UP000796880"/>
    </source>
</evidence>
<name>A0A8K0DL69_9ROSA</name>
<dbReference type="Pfam" id="PF00646">
    <property type="entry name" value="F-box"/>
    <property type="match status" value="1"/>
</dbReference>
<organism evidence="2 3">
    <name type="scientific">Rhamnella rubrinervis</name>
    <dbReference type="NCBI Taxonomy" id="2594499"/>
    <lineage>
        <taxon>Eukaryota</taxon>
        <taxon>Viridiplantae</taxon>
        <taxon>Streptophyta</taxon>
        <taxon>Embryophyta</taxon>
        <taxon>Tracheophyta</taxon>
        <taxon>Spermatophyta</taxon>
        <taxon>Magnoliopsida</taxon>
        <taxon>eudicotyledons</taxon>
        <taxon>Gunneridae</taxon>
        <taxon>Pentapetalae</taxon>
        <taxon>rosids</taxon>
        <taxon>fabids</taxon>
        <taxon>Rosales</taxon>
        <taxon>Rhamnaceae</taxon>
        <taxon>rhamnoid group</taxon>
        <taxon>Rhamneae</taxon>
        <taxon>Rhamnella</taxon>
    </lineage>
</organism>
<dbReference type="PANTHER" id="PTHR35546:SF25">
    <property type="entry name" value="F-BOX DOMAIN-CONTAINING PROTEIN"/>
    <property type="match status" value="1"/>
</dbReference>
<comment type="caution">
    <text evidence="2">The sequence shown here is derived from an EMBL/GenBank/DDBJ whole genome shotgun (WGS) entry which is preliminary data.</text>
</comment>
<sequence length="417" mass="47833">MEFHTQQIAKKKRNDIANTVVSHTINHLPDDVMVDILCRLPTKQLSTTACVSKTWFRLIVASCFPKIATGISYLGLILRVETILQHPRVTFCKTDSMRVHRFGSAPIPNSCSKILPFKVSAKSLIDCCNGLLLFCHRNKAETKSLYYYHVLNSVTKQCVTVPKPGKTALNMYAALAYEPCESSYYKIVRFQGLRCLNIYSSETKKWKTVKFHLDSHVTEAQWLEQSLYFKGAIYRISMSGHLLRFVVDEEVSVNNQAQAIDLPEIAKRCPRGCVGLNNDQIHFAVYDKPDLCIWVLEHQLFRSNIHTFKWNLKCRFSCTRIHTMENKYCVLPMAFHPYTDSVYVGTSSQWGSSLFCLKPSSEAPYYEGRVREYHKAISYIDGHLNWDHVFAYPMLQSYVPFASGFAMTTHPDGMFLP</sequence>
<dbReference type="Pfam" id="PF24750">
    <property type="entry name" value="b-prop_At3g26010-like"/>
    <property type="match status" value="1"/>
</dbReference>
<proteinExistence type="predicted"/>
<evidence type="ECO:0000259" key="1">
    <source>
        <dbReference type="PROSITE" id="PS50181"/>
    </source>
</evidence>
<protein>
    <recommendedName>
        <fullName evidence="1">F-box domain-containing protein</fullName>
    </recommendedName>
</protein>
<dbReference type="Proteomes" id="UP000796880">
    <property type="component" value="Unassembled WGS sequence"/>
</dbReference>